<feature type="transmembrane region" description="Helical" evidence="1">
    <location>
        <begin position="339"/>
        <end position="359"/>
    </location>
</feature>
<dbReference type="VEuPathDB" id="TrichDB:TVAGG3_0306400"/>
<sequence length="429" mass="49885">MSKSKIKVSEMKDLNTLQDLNIETPEECFGFLRRTEMILDCDLYRSLGIYILSLLVIFSTFYLGPQCLRTVEKDFNISNSSTHIAFDISIDGLNHYNSFLKFQISFPTKDVLDTKSVPFNLAFNSHQYLNNILVHEIHIPYRNYSLNFVRGSKYSQALRVFSCEDLDFTHTNSSIIISFENEPYPVHFIATTVSSSYVQYTYFIYFVGFVMSAILLMNLISFRLSFYINAIYFMQLLLSAIVLLICSFPRPLLQSIVGKSNINIVNTFLAQFLFVFTCYIGFVHLDAGKQVNQQMNYTYSFFTSIFFIAFFLLMFVYSFKYSLKNTTNQIIQPDITTTGFSIAKYALIALYIPFLYLFNYMADYYNKVDQFVHFCMPICFVMFTAVTEFLTPSIVGVEMNFSLQIYTFAASISYILFYAYLNWPISEKK</sequence>
<dbReference type="EMBL" id="DS113290">
    <property type="protein sequence ID" value="EAY13176.1"/>
    <property type="molecule type" value="Genomic_DNA"/>
</dbReference>
<feature type="transmembrane region" description="Helical" evidence="1">
    <location>
        <begin position="202"/>
        <end position="220"/>
    </location>
</feature>
<feature type="transmembrane region" description="Helical" evidence="1">
    <location>
        <begin position="403"/>
        <end position="421"/>
    </location>
</feature>
<reference evidence="2" key="2">
    <citation type="journal article" date="2007" name="Science">
        <title>Draft genome sequence of the sexually transmitted pathogen Trichomonas vaginalis.</title>
        <authorList>
            <person name="Carlton J.M."/>
            <person name="Hirt R.P."/>
            <person name="Silva J.C."/>
            <person name="Delcher A.L."/>
            <person name="Schatz M."/>
            <person name="Zhao Q."/>
            <person name="Wortman J.R."/>
            <person name="Bidwell S.L."/>
            <person name="Alsmark U.C.M."/>
            <person name="Besteiro S."/>
            <person name="Sicheritz-Ponten T."/>
            <person name="Noel C.J."/>
            <person name="Dacks J.B."/>
            <person name="Foster P.G."/>
            <person name="Simillion C."/>
            <person name="Van de Peer Y."/>
            <person name="Miranda-Saavedra D."/>
            <person name="Barton G.J."/>
            <person name="Westrop G.D."/>
            <person name="Mueller S."/>
            <person name="Dessi D."/>
            <person name="Fiori P.L."/>
            <person name="Ren Q."/>
            <person name="Paulsen I."/>
            <person name="Zhang H."/>
            <person name="Bastida-Corcuera F.D."/>
            <person name="Simoes-Barbosa A."/>
            <person name="Brown M.T."/>
            <person name="Hayes R.D."/>
            <person name="Mukherjee M."/>
            <person name="Okumura C.Y."/>
            <person name="Schneider R."/>
            <person name="Smith A.J."/>
            <person name="Vanacova S."/>
            <person name="Villalvazo M."/>
            <person name="Haas B.J."/>
            <person name="Pertea M."/>
            <person name="Feldblyum T.V."/>
            <person name="Utterback T.R."/>
            <person name="Shu C.L."/>
            <person name="Osoegawa K."/>
            <person name="de Jong P.J."/>
            <person name="Hrdy I."/>
            <person name="Horvathova L."/>
            <person name="Zubacova Z."/>
            <person name="Dolezal P."/>
            <person name="Malik S.B."/>
            <person name="Logsdon J.M. Jr."/>
            <person name="Henze K."/>
            <person name="Gupta A."/>
            <person name="Wang C.C."/>
            <person name="Dunne R.L."/>
            <person name="Upcroft J.A."/>
            <person name="Upcroft P."/>
            <person name="White O."/>
            <person name="Salzberg S.L."/>
            <person name="Tang P."/>
            <person name="Chiu C.-H."/>
            <person name="Lee Y.-S."/>
            <person name="Embley T.M."/>
            <person name="Coombs G.H."/>
            <person name="Mottram J.C."/>
            <person name="Tachezy J."/>
            <person name="Fraser-Liggett C.M."/>
            <person name="Johnson P.J."/>
        </authorList>
    </citation>
    <scope>NUCLEOTIDE SEQUENCE [LARGE SCALE GENOMIC DNA]</scope>
    <source>
        <strain evidence="2">G3</strain>
    </source>
</reference>
<dbReference type="InParanoid" id="A2E2K1"/>
<keyword evidence="1" id="KW-1133">Transmembrane helix</keyword>
<organism evidence="2 3">
    <name type="scientific">Trichomonas vaginalis (strain ATCC PRA-98 / G3)</name>
    <dbReference type="NCBI Taxonomy" id="412133"/>
    <lineage>
        <taxon>Eukaryota</taxon>
        <taxon>Metamonada</taxon>
        <taxon>Parabasalia</taxon>
        <taxon>Trichomonadida</taxon>
        <taxon>Trichomonadidae</taxon>
        <taxon>Trichomonas</taxon>
    </lineage>
</organism>
<evidence type="ECO:0000313" key="2">
    <source>
        <dbReference type="EMBL" id="EAY13176.1"/>
    </source>
</evidence>
<evidence type="ECO:0000256" key="1">
    <source>
        <dbReference type="SAM" id="Phobius"/>
    </source>
</evidence>
<dbReference type="KEGG" id="tva:4771149"/>
<dbReference type="AlphaFoldDB" id="A2E2K1"/>
<protein>
    <recommendedName>
        <fullName evidence="4">Intimal thickness related receptor IRP domain-containing protein</fullName>
    </recommendedName>
</protein>
<feature type="transmembrane region" description="Helical" evidence="1">
    <location>
        <begin position="232"/>
        <end position="252"/>
    </location>
</feature>
<feature type="transmembrane region" description="Helical" evidence="1">
    <location>
        <begin position="264"/>
        <end position="285"/>
    </location>
</feature>
<keyword evidence="1" id="KW-0812">Transmembrane</keyword>
<feature type="transmembrane region" description="Helical" evidence="1">
    <location>
        <begin position="297"/>
        <end position="319"/>
    </location>
</feature>
<proteinExistence type="predicted"/>
<accession>A2E2K1</accession>
<evidence type="ECO:0008006" key="4">
    <source>
        <dbReference type="Google" id="ProtNLM"/>
    </source>
</evidence>
<dbReference type="RefSeq" id="XP_001325399.1">
    <property type="nucleotide sequence ID" value="XM_001325364.1"/>
</dbReference>
<gene>
    <name evidence="2" type="ORF">TVAG_444600</name>
</gene>
<dbReference type="VEuPathDB" id="TrichDB:TVAG_444600"/>
<feature type="transmembrane region" description="Helical" evidence="1">
    <location>
        <begin position="371"/>
        <end position="391"/>
    </location>
</feature>
<name>A2E2K1_TRIV3</name>
<feature type="transmembrane region" description="Helical" evidence="1">
    <location>
        <begin position="43"/>
        <end position="63"/>
    </location>
</feature>
<keyword evidence="3" id="KW-1185">Reference proteome</keyword>
<reference evidence="2" key="1">
    <citation type="submission" date="2006-10" db="EMBL/GenBank/DDBJ databases">
        <authorList>
            <person name="Amadeo P."/>
            <person name="Zhao Q."/>
            <person name="Wortman J."/>
            <person name="Fraser-Liggett C."/>
            <person name="Carlton J."/>
        </authorList>
    </citation>
    <scope>NUCLEOTIDE SEQUENCE</scope>
    <source>
        <strain evidence="2">G3</strain>
    </source>
</reference>
<dbReference type="Proteomes" id="UP000001542">
    <property type="component" value="Unassembled WGS sequence"/>
</dbReference>
<evidence type="ECO:0000313" key="3">
    <source>
        <dbReference type="Proteomes" id="UP000001542"/>
    </source>
</evidence>
<keyword evidence="1" id="KW-0472">Membrane</keyword>